<keyword evidence="1" id="KW-0805">Transcription regulation</keyword>
<dbReference type="AlphaFoldDB" id="A0A140NLE8"/>
<dbReference type="InterPro" id="IPR009057">
    <property type="entry name" value="Homeodomain-like_sf"/>
</dbReference>
<dbReference type="GO" id="GO:0003700">
    <property type="term" value="F:DNA-binding transcription factor activity"/>
    <property type="evidence" value="ECO:0007669"/>
    <property type="project" value="InterPro"/>
</dbReference>
<dbReference type="HOGENOM" id="CLU_047522_1_0_6"/>
<dbReference type="InterPro" id="IPR018060">
    <property type="entry name" value="HTH_AraC"/>
</dbReference>
<evidence type="ECO:0000256" key="3">
    <source>
        <dbReference type="ARBA" id="ARBA00023163"/>
    </source>
</evidence>
<evidence type="ECO:0000313" key="5">
    <source>
        <dbReference type="EMBL" id="AFH93478.1"/>
    </source>
</evidence>
<feature type="domain" description="HTH araC/xylS-type" evidence="4">
    <location>
        <begin position="246"/>
        <end position="345"/>
    </location>
</feature>
<dbReference type="GeneID" id="93517722"/>
<dbReference type="EMBL" id="CP003488">
    <property type="protein sequence ID" value="AFH93478.1"/>
    <property type="molecule type" value="Genomic_DNA"/>
</dbReference>
<evidence type="ECO:0000313" key="6">
    <source>
        <dbReference type="Proteomes" id="UP000005012"/>
    </source>
</evidence>
<dbReference type="PROSITE" id="PS01124">
    <property type="entry name" value="HTH_ARAC_FAMILY_2"/>
    <property type="match status" value="1"/>
</dbReference>
<keyword evidence="3" id="KW-0804">Transcription</keyword>
<dbReference type="Pfam" id="PF12833">
    <property type="entry name" value="HTH_18"/>
    <property type="match status" value="1"/>
</dbReference>
<dbReference type="SMART" id="SM00342">
    <property type="entry name" value="HTH_ARAC"/>
    <property type="match status" value="1"/>
</dbReference>
<proteinExistence type="predicted"/>
<evidence type="ECO:0000259" key="4">
    <source>
        <dbReference type="PROSITE" id="PS01124"/>
    </source>
</evidence>
<gene>
    <name evidence="5" type="ordered locus">S70_08060</name>
</gene>
<dbReference type="PATRIC" id="fig|1157951.4.peg.1608"/>
<organism evidence="5 6">
    <name type="scientific">Providencia stuartii (strain MRSN 2154)</name>
    <dbReference type="NCBI Taxonomy" id="1157951"/>
    <lineage>
        <taxon>Bacteria</taxon>
        <taxon>Pseudomonadati</taxon>
        <taxon>Pseudomonadota</taxon>
        <taxon>Gammaproteobacteria</taxon>
        <taxon>Enterobacterales</taxon>
        <taxon>Morganellaceae</taxon>
        <taxon>Providencia</taxon>
    </lineage>
</organism>
<evidence type="ECO:0000256" key="2">
    <source>
        <dbReference type="ARBA" id="ARBA00023125"/>
    </source>
</evidence>
<dbReference type="Gene3D" id="1.10.10.60">
    <property type="entry name" value="Homeodomain-like"/>
    <property type="match status" value="1"/>
</dbReference>
<dbReference type="GO" id="GO:0005829">
    <property type="term" value="C:cytosol"/>
    <property type="evidence" value="ECO:0007669"/>
    <property type="project" value="TreeGrafter"/>
</dbReference>
<dbReference type="RefSeq" id="WP_014656893.1">
    <property type="nucleotide sequence ID" value="NC_017731.1"/>
</dbReference>
<dbReference type="Proteomes" id="UP000005012">
    <property type="component" value="Chromosome"/>
</dbReference>
<name>A0A140NLE8_PROSM</name>
<reference evidence="6" key="2">
    <citation type="submission" date="2012-04" db="EMBL/GenBank/DDBJ databases">
        <title>Complete genome sequence of Providencia stuartii clinical isolate MRSN 2154.</title>
        <authorList>
            <person name="Clifford R.J."/>
            <person name="Hang J."/>
            <person name="Riley M.C."/>
            <person name="Onmus-Leone F."/>
            <person name="Kuschner R.A."/>
            <person name="Lesho E.P."/>
            <person name="Waterman P.E."/>
        </authorList>
    </citation>
    <scope>NUCLEOTIDE SEQUENCE [LARGE SCALE GENOMIC DNA]</scope>
    <source>
        <strain evidence="6">MRSN 2154</strain>
    </source>
</reference>
<sequence length="351" mass="41300">MKPETNAHHSYNSYIHQLKISEIMSYLQSLDIPFSYRSKILYNKFKLLKLTEVAPIQAYNEFLRLIAHETKDQHWCAKAGIAAPYHSYSPISEIFMSAKTLHAALIELNQYTDLFQGKTHTNIFIENKKVLINYEVSIFKPEYYKFDIEYSLFRLVSQIRERLGKDWIPDTFYFQYALSRKDKDNLKKIIPTHYEDNAKFNGISFDEEWLNAGINKKEHDETFIFFLKNHLNKLKHSSCMPESMSMKVQDIMYQHILSQKDISLSWVAAKLYISPRTLQRKLAKENINYSDILDKIRCDISIDKLVEEKIRIDSLAELLGYTDSAAFSKAFKRWTGSPPLQYIKKQGYHKA</sequence>
<dbReference type="Pfam" id="PF12625">
    <property type="entry name" value="Arabinose_bd"/>
    <property type="match status" value="1"/>
</dbReference>
<accession>A0A140NLE8</accession>
<dbReference type="GO" id="GO:0000976">
    <property type="term" value="F:transcription cis-regulatory region binding"/>
    <property type="evidence" value="ECO:0007669"/>
    <property type="project" value="TreeGrafter"/>
</dbReference>
<keyword evidence="2" id="KW-0238">DNA-binding</keyword>
<reference evidence="5 6" key="1">
    <citation type="journal article" date="2012" name="J. Bacteriol.">
        <title>Complete Genome Sequence of Providencia stuartii Clinical Isolate MRSN 2154.</title>
        <authorList>
            <person name="Clifford R.J."/>
            <person name="Hang J."/>
            <person name="Riley M.C."/>
            <person name="Onmus-Leone F."/>
            <person name="Kuschner R.A."/>
            <person name="Lesho E.P."/>
            <person name="Waterman P.E."/>
        </authorList>
    </citation>
    <scope>NUCLEOTIDE SEQUENCE [LARGE SCALE GENOMIC DNA]</scope>
    <source>
        <strain evidence="5 6">MRSN 2154</strain>
    </source>
</reference>
<dbReference type="PANTHER" id="PTHR47894">
    <property type="entry name" value="HTH-TYPE TRANSCRIPTIONAL REGULATOR GADX"/>
    <property type="match status" value="1"/>
</dbReference>
<dbReference type="SUPFAM" id="SSF46689">
    <property type="entry name" value="Homeodomain-like"/>
    <property type="match status" value="1"/>
</dbReference>
<dbReference type="InterPro" id="IPR032687">
    <property type="entry name" value="AraC-type_N"/>
</dbReference>
<dbReference type="OrthoDB" id="5740883at2"/>
<dbReference type="PANTHER" id="PTHR47894:SF1">
    <property type="entry name" value="HTH-TYPE TRANSCRIPTIONAL REGULATOR VQSM"/>
    <property type="match status" value="1"/>
</dbReference>
<evidence type="ECO:0000256" key="1">
    <source>
        <dbReference type="ARBA" id="ARBA00023015"/>
    </source>
</evidence>
<dbReference type="KEGG" id="psi:S70_08060"/>
<protein>
    <recommendedName>
        <fullName evidence="4">HTH araC/xylS-type domain-containing protein</fullName>
    </recommendedName>
</protein>